<gene>
    <name evidence="1" type="ORF">I4Q42_24320</name>
</gene>
<dbReference type="RefSeq" id="WP_198578691.1">
    <property type="nucleotide sequence ID" value="NZ_JADWOX010000027.1"/>
</dbReference>
<accession>A0ABS0T6T3</accession>
<dbReference type="Proteomes" id="UP000639859">
    <property type="component" value="Unassembled WGS sequence"/>
</dbReference>
<organism evidence="1 2">
    <name type="scientific">Caulobacter hibisci</name>
    <dbReference type="NCBI Taxonomy" id="2035993"/>
    <lineage>
        <taxon>Bacteria</taxon>
        <taxon>Pseudomonadati</taxon>
        <taxon>Pseudomonadota</taxon>
        <taxon>Alphaproteobacteria</taxon>
        <taxon>Caulobacterales</taxon>
        <taxon>Caulobacteraceae</taxon>
        <taxon>Caulobacter</taxon>
    </lineage>
</organism>
<comment type="caution">
    <text evidence="1">The sequence shown here is derived from an EMBL/GenBank/DDBJ whole genome shotgun (WGS) entry which is preliminary data.</text>
</comment>
<sequence length="149" mass="16189">MATPGEALFSAALGLIGGVLGAGVVERLKSSVASLDVELLRLENFEDDLFDVFAVAPDDKDRGSMLRQLSGRRRRLGLNIRRKVPDSVAYQACKAELVKFDGILAKAEDGVVMDDALEGLIEETAMRLRHQLRHSSRAARAFALLRGPA</sequence>
<reference evidence="1 2" key="1">
    <citation type="submission" date="2020-11" db="EMBL/GenBank/DDBJ databases">
        <title>genome sequence of strain KACC 18849.</title>
        <authorList>
            <person name="Gao J."/>
            <person name="Zhang X."/>
        </authorList>
    </citation>
    <scope>NUCLEOTIDE SEQUENCE [LARGE SCALE GENOMIC DNA]</scope>
    <source>
        <strain evidence="1 2">KACC 18849</strain>
    </source>
</reference>
<name>A0ABS0T6T3_9CAUL</name>
<keyword evidence="2" id="KW-1185">Reference proteome</keyword>
<evidence type="ECO:0000313" key="2">
    <source>
        <dbReference type="Proteomes" id="UP000639859"/>
    </source>
</evidence>
<evidence type="ECO:0000313" key="1">
    <source>
        <dbReference type="EMBL" id="MBI1686805.1"/>
    </source>
</evidence>
<dbReference type="EMBL" id="JADWOX010000027">
    <property type="protein sequence ID" value="MBI1686805.1"/>
    <property type="molecule type" value="Genomic_DNA"/>
</dbReference>
<proteinExistence type="predicted"/>
<protein>
    <submittedName>
        <fullName evidence="1">Uncharacterized protein</fullName>
    </submittedName>
</protein>